<keyword evidence="2" id="KW-1185">Reference proteome</keyword>
<reference evidence="1" key="1">
    <citation type="submission" date="2020-11" db="EMBL/GenBank/DDBJ databases">
        <authorList>
            <person name="Whitehead M."/>
        </authorList>
    </citation>
    <scope>NUCLEOTIDE SEQUENCE</scope>
    <source>
        <strain evidence="1">EGII</strain>
    </source>
</reference>
<feature type="non-terminal residue" evidence="1">
    <location>
        <position position="98"/>
    </location>
</feature>
<dbReference type="AlphaFoldDB" id="A0A811ULI8"/>
<gene>
    <name evidence="1" type="ORF">CCAP1982_LOCUS8430</name>
</gene>
<evidence type="ECO:0000313" key="2">
    <source>
        <dbReference type="Proteomes" id="UP000606786"/>
    </source>
</evidence>
<sequence length="98" mass="11790">METENQEKKMFNYKLNVAYRLYFNEPALTNKHYTPITICKTCYTYLLDWMKGRNKARPRYVKPVTPNTISETCYTNLLDLMKGRNKARPRYVKPVMLR</sequence>
<dbReference type="Proteomes" id="UP000606786">
    <property type="component" value="Unassembled WGS sequence"/>
</dbReference>
<proteinExistence type="predicted"/>
<evidence type="ECO:0000313" key="1">
    <source>
        <dbReference type="EMBL" id="CAD6999919.1"/>
    </source>
</evidence>
<comment type="caution">
    <text evidence="1">The sequence shown here is derived from an EMBL/GenBank/DDBJ whole genome shotgun (WGS) entry which is preliminary data.</text>
</comment>
<protein>
    <submittedName>
        <fullName evidence="1">(Mediterranean fruit fly) hypothetical protein</fullName>
    </submittedName>
</protein>
<accession>A0A811ULI8</accession>
<organism evidence="1 2">
    <name type="scientific">Ceratitis capitata</name>
    <name type="common">Mediterranean fruit fly</name>
    <name type="synonym">Tephritis capitata</name>
    <dbReference type="NCBI Taxonomy" id="7213"/>
    <lineage>
        <taxon>Eukaryota</taxon>
        <taxon>Metazoa</taxon>
        <taxon>Ecdysozoa</taxon>
        <taxon>Arthropoda</taxon>
        <taxon>Hexapoda</taxon>
        <taxon>Insecta</taxon>
        <taxon>Pterygota</taxon>
        <taxon>Neoptera</taxon>
        <taxon>Endopterygota</taxon>
        <taxon>Diptera</taxon>
        <taxon>Brachycera</taxon>
        <taxon>Muscomorpha</taxon>
        <taxon>Tephritoidea</taxon>
        <taxon>Tephritidae</taxon>
        <taxon>Ceratitis</taxon>
        <taxon>Ceratitis</taxon>
    </lineage>
</organism>
<name>A0A811ULI8_CERCA</name>
<dbReference type="EMBL" id="CAJHJT010000012">
    <property type="protein sequence ID" value="CAD6999919.1"/>
    <property type="molecule type" value="Genomic_DNA"/>
</dbReference>